<organism evidence="1 2">
    <name type="scientific">Phytophthora megakarya</name>
    <dbReference type="NCBI Taxonomy" id="4795"/>
    <lineage>
        <taxon>Eukaryota</taxon>
        <taxon>Sar</taxon>
        <taxon>Stramenopiles</taxon>
        <taxon>Oomycota</taxon>
        <taxon>Peronosporomycetes</taxon>
        <taxon>Peronosporales</taxon>
        <taxon>Peronosporaceae</taxon>
        <taxon>Phytophthora</taxon>
    </lineage>
</organism>
<dbReference type="GO" id="GO:0003964">
    <property type="term" value="F:RNA-directed DNA polymerase activity"/>
    <property type="evidence" value="ECO:0007669"/>
    <property type="project" value="UniProtKB-KW"/>
</dbReference>
<protein>
    <submittedName>
        <fullName evidence="1">Reverse transcriptase</fullName>
    </submittedName>
</protein>
<dbReference type="SUPFAM" id="SSF56672">
    <property type="entry name" value="DNA/RNA polymerases"/>
    <property type="match status" value="1"/>
</dbReference>
<dbReference type="Gene3D" id="3.10.10.10">
    <property type="entry name" value="HIV Type 1 Reverse Transcriptase, subunit A, domain 1"/>
    <property type="match status" value="1"/>
</dbReference>
<evidence type="ECO:0000313" key="2">
    <source>
        <dbReference type="Proteomes" id="UP000198211"/>
    </source>
</evidence>
<keyword evidence="1" id="KW-0808">Transferase</keyword>
<keyword evidence="1" id="KW-0695">RNA-directed DNA polymerase</keyword>
<name>A0A225W8V5_9STRA</name>
<dbReference type="Proteomes" id="UP000198211">
    <property type="component" value="Unassembled WGS sequence"/>
</dbReference>
<dbReference type="EMBL" id="NBNE01001438">
    <property type="protein sequence ID" value="OWZ14012.1"/>
    <property type="molecule type" value="Genomic_DNA"/>
</dbReference>
<proteinExistence type="predicted"/>
<dbReference type="AlphaFoldDB" id="A0A225W8V5"/>
<evidence type="ECO:0000313" key="1">
    <source>
        <dbReference type="EMBL" id="OWZ14012.1"/>
    </source>
</evidence>
<reference evidence="2" key="1">
    <citation type="submission" date="2017-03" db="EMBL/GenBank/DDBJ databases">
        <title>Phytopthora megakarya and P. palmivora, two closely related causual agents of cacao black pod achieved similar genome size and gene model numbers by different mechanisms.</title>
        <authorList>
            <person name="Ali S."/>
            <person name="Shao J."/>
            <person name="Larry D.J."/>
            <person name="Kronmiller B."/>
            <person name="Shen D."/>
            <person name="Strem M.D."/>
            <person name="Melnick R.L."/>
            <person name="Guiltinan M.J."/>
            <person name="Tyler B.M."/>
            <person name="Meinhardt L.W."/>
            <person name="Bailey B.A."/>
        </authorList>
    </citation>
    <scope>NUCLEOTIDE SEQUENCE [LARGE SCALE GENOMIC DNA]</scope>
    <source>
        <strain evidence="2">zdho120</strain>
    </source>
</reference>
<sequence>MLDAVYIRPSTSPHYAPTFSIKKRVGWRIVHDYRAFNLHCSKNYADTKESRDPGKDIRIIFLQLPGTIAWILTVMREGDEPFTAFQTPDGPYE</sequence>
<keyword evidence="1" id="KW-0548">Nucleotidyltransferase</keyword>
<dbReference type="InterPro" id="IPR043502">
    <property type="entry name" value="DNA/RNA_pol_sf"/>
</dbReference>
<comment type="caution">
    <text evidence="1">The sequence shown here is derived from an EMBL/GenBank/DDBJ whole genome shotgun (WGS) entry which is preliminary data.</text>
</comment>
<accession>A0A225W8V5</accession>
<keyword evidence="2" id="KW-1185">Reference proteome</keyword>
<gene>
    <name evidence="1" type="ORF">PHMEG_00012564</name>
</gene>